<name>A0A9D4ICM2_DREPO</name>
<dbReference type="GO" id="GO:0016491">
    <property type="term" value="F:oxidoreductase activity"/>
    <property type="evidence" value="ECO:0007669"/>
    <property type="project" value="InterPro"/>
</dbReference>
<accession>A0A9D4ICM2</accession>
<evidence type="ECO:0000256" key="2">
    <source>
        <dbReference type="ARBA" id="ARBA00023008"/>
    </source>
</evidence>
<keyword evidence="2" id="KW-0186">Copper</keyword>
<evidence type="ECO:0000256" key="4">
    <source>
        <dbReference type="SAM" id="SignalP"/>
    </source>
</evidence>
<dbReference type="Gene3D" id="1.10.1280.10">
    <property type="entry name" value="Di-copper center containing domain from catechol oxidase"/>
    <property type="match status" value="1"/>
</dbReference>
<evidence type="ECO:0000259" key="5">
    <source>
        <dbReference type="PROSITE" id="PS00497"/>
    </source>
</evidence>
<evidence type="ECO:0000313" key="7">
    <source>
        <dbReference type="EMBL" id="KAH3768619.1"/>
    </source>
</evidence>
<comment type="caution">
    <text evidence="7">The sequence shown here is derived from an EMBL/GenBank/DDBJ whole genome shotgun (WGS) entry which is preliminary data.</text>
</comment>
<keyword evidence="1" id="KW-0479">Metal-binding</keyword>
<organism evidence="7 8">
    <name type="scientific">Dreissena polymorpha</name>
    <name type="common">Zebra mussel</name>
    <name type="synonym">Mytilus polymorpha</name>
    <dbReference type="NCBI Taxonomy" id="45954"/>
    <lineage>
        <taxon>Eukaryota</taxon>
        <taxon>Metazoa</taxon>
        <taxon>Spiralia</taxon>
        <taxon>Lophotrochozoa</taxon>
        <taxon>Mollusca</taxon>
        <taxon>Bivalvia</taxon>
        <taxon>Autobranchia</taxon>
        <taxon>Heteroconchia</taxon>
        <taxon>Euheterodonta</taxon>
        <taxon>Imparidentia</taxon>
        <taxon>Neoheterodontei</taxon>
        <taxon>Myida</taxon>
        <taxon>Dreissenoidea</taxon>
        <taxon>Dreissenidae</taxon>
        <taxon>Dreissena</taxon>
    </lineage>
</organism>
<gene>
    <name evidence="7" type="ORF">DPMN_169838</name>
</gene>
<sequence length="892" mass="101118">MPTALSCLVIFIGMVHFASLMIQQIPMPDGLKAHFDGAKRKHNVSDIPGEQIFWECMQRVMWQMSEQMGHNATRQTRDYLDRLLQLAVDPERDRFPRIRKEYRMMTDDERERFHKAIKELKEDKTLEPDVYSAVAELHAGEIISMAHFGAAFLGWHRVLLLIFETALRLKDPSVSIPYWASNMDAEMDDPTKSIIWSEKFLGNGDGFVTTGPFANFKAHTSDSILMRNIGVSGSLMTNEGIHGVLSQNRTADISNPRAPKQNNLELQHNTVHAWIGGNMDDLSQSCEDPVFYMHHAFVDYLWEEFRTRQKMVGIDPETDYPDIDWGEHQHAPDAPLGFGDLRNIDALSNVFADLVKYDPSPVCTRTHPTCISKFLRCDASRAYPVCVSLSREELNSETERPSELCVEAQMTRAVQNSFSINLHCDVRKWVYIPVKIVLQRPPEFSNYKAYPVLNNEPVRNTDVFSTISIDKNISHHLAAYPNCKITSSAARKIFIESNGLNYYGKYKDFTILDQRHALSSATTYLGVKSPESNHTDVIVTAFDYCGRTCRPFCLDITVSPPKSRPCSGVIRVTEDEPKQYGHNYAEAVNMRWSASGPDELPEEAPFHFITFYCDYSGHWPWDESIQRSVHGSKNIFNTPQLRESFDGHFQEKIPGINSPPPQFPHSHSHSTRLLPPPSLLPPTGPQAVSKSQNDKNESAKFTKPLIKTSPRITIIRAKSRRPDPKQEISLPAIQAAVSATRIPNIRTLNLSSATSRPAGQLHRRQQHPVPQQSLRQFHLSQTTPWNIATPLSQPAVVNTRQERLSTFTAPTSSNRLFNQERFSDFLSQSPQRAPDMIAFRDGCRLNRACQLAMSCSPCRHKARQPCLPPSRLVAICLNGVYTVENRFVEFTG</sequence>
<dbReference type="AlphaFoldDB" id="A0A9D4ICM2"/>
<dbReference type="GO" id="GO:0046872">
    <property type="term" value="F:metal ion binding"/>
    <property type="evidence" value="ECO:0007669"/>
    <property type="project" value="UniProtKB-KW"/>
</dbReference>
<dbReference type="Pfam" id="PF00264">
    <property type="entry name" value="Tyrosinase"/>
    <property type="match status" value="1"/>
</dbReference>
<reference evidence="7" key="2">
    <citation type="submission" date="2020-11" db="EMBL/GenBank/DDBJ databases">
        <authorList>
            <person name="McCartney M.A."/>
            <person name="Auch B."/>
            <person name="Kono T."/>
            <person name="Mallez S."/>
            <person name="Becker A."/>
            <person name="Gohl D.M."/>
            <person name="Silverstein K.A.T."/>
            <person name="Koren S."/>
            <person name="Bechman K.B."/>
            <person name="Herman A."/>
            <person name="Abrahante J.E."/>
            <person name="Garbe J."/>
        </authorList>
    </citation>
    <scope>NUCLEOTIDE SEQUENCE</scope>
    <source>
        <strain evidence="7">Duluth1</strain>
        <tissue evidence="7">Whole animal</tissue>
    </source>
</reference>
<evidence type="ECO:0000313" key="8">
    <source>
        <dbReference type="Proteomes" id="UP000828390"/>
    </source>
</evidence>
<feature type="compositionally biased region" description="Pro residues" evidence="3">
    <location>
        <begin position="674"/>
        <end position="684"/>
    </location>
</feature>
<proteinExistence type="predicted"/>
<feature type="domain" description="Tyrosinase copper-binding" evidence="6">
    <location>
        <begin position="288"/>
        <end position="299"/>
    </location>
</feature>
<evidence type="ECO:0000256" key="3">
    <source>
        <dbReference type="SAM" id="MobiDB-lite"/>
    </source>
</evidence>
<reference evidence="7" key="1">
    <citation type="journal article" date="2019" name="bioRxiv">
        <title>The Genome of the Zebra Mussel, Dreissena polymorpha: A Resource for Invasive Species Research.</title>
        <authorList>
            <person name="McCartney M.A."/>
            <person name="Auch B."/>
            <person name="Kono T."/>
            <person name="Mallez S."/>
            <person name="Zhang Y."/>
            <person name="Obille A."/>
            <person name="Becker A."/>
            <person name="Abrahante J.E."/>
            <person name="Garbe J."/>
            <person name="Badalamenti J.P."/>
            <person name="Herman A."/>
            <person name="Mangelson H."/>
            <person name="Liachko I."/>
            <person name="Sullivan S."/>
            <person name="Sone E.D."/>
            <person name="Koren S."/>
            <person name="Silverstein K.A.T."/>
            <person name="Beckman K.B."/>
            <person name="Gohl D.M."/>
        </authorList>
    </citation>
    <scope>NUCLEOTIDE SEQUENCE</scope>
    <source>
        <strain evidence="7">Duluth1</strain>
        <tissue evidence="7">Whole animal</tissue>
    </source>
</reference>
<dbReference type="SUPFAM" id="SSF48056">
    <property type="entry name" value="Di-copper centre-containing domain"/>
    <property type="match status" value="1"/>
</dbReference>
<dbReference type="EMBL" id="JAIWYP010000009">
    <property type="protein sequence ID" value="KAH3768619.1"/>
    <property type="molecule type" value="Genomic_DNA"/>
</dbReference>
<protein>
    <recommendedName>
        <fullName evidence="5 6">Tyrosinase copper-binding domain-containing protein</fullName>
    </recommendedName>
</protein>
<feature type="region of interest" description="Disordered" evidence="3">
    <location>
        <begin position="650"/>
        <end position="701"/>
    </location>
</feature>
<evidence type="ECO:0000259" key="6">
    <source>
        <dbReference type="PROSITE" id="PS00498"/>
    </source>
</evidence>
<dbReference type="InterPro" id="IPR050316">
    <property type="entry name" value="Tyrosinase/Hemocyanin"/>
</dbReference>
<feature type="signal peptide" evidence="4">
    <location>
        <begin position="1"/>
        <end position="17"/>
    </location>
</feature>
<dbReference type="Proteomes" id="UP000828390">
    <property type="component" value="Unassembled WGS sequence"/>
</dbReference>
<dbReference type="PROSITE" id="PS00498">
    <property type="entry name" value="TYROSINASE_2"/>
    <property type="match status" value="1"/>
</dbReference>
<dbReference type="PANTHER" id="PTHR11474:SF126">
    <property type="entry name" value="TYROSINASE-LIKE PROTEIN TYR-1-RELATED"/>
    <property type="match status" value="1"/>
</dbReference>
<keyword evidence="8" id="KW-1185">Reference proteome</keyword>
<evidence type="ECO:0000256" key="1">
    <source>
        <dbReference type="ARBA" id="ARBA00022723"/>
    </source>
</evidence>
<dbReference type="PANTHER" id="PTHR11474">
    <property type="entry name" value="TYROSINASE FAMILY MEMBER"/>
    <property type="match status" value="1"/>
</dbReference>
<dbReference type="PROSITE" id="PS00497">
    <property type="entry name" value="TYROSINASE_1"/>
    <property type="match status" value="1"/>
</dbReference>
<feature type="chain" id="PRO_5038492490" description="Tyrosinase copper-binding domain-containing protein" evidence="4">
    <location>
        <begin position="18"/>
        <end position="892"/>
    </location>
</feature>
<dbReference type="InterPro" id="IPR008922">
    <property type="entry name" value="Di-copper_centre_dom_sf"/>
</dbReference>
<dbReference type="InterPro" id="IPR002227">
    <property type="entry name" value="Tyrosinase_Cu-bd"/>
</dbReference>
<feature type="domain" description="Tyrosinase copper-binding" evidence="5">
    <location>
        <begin position="147"/>
        <end position="164"/>
    </location>
</feature>
<dbReference type="PRINTS" id="PR00092">
    <property type="entry name" value="TYROSINASE"/>
</dbReference>
<keyword evidence="4" id="KW-0732">Signal</keyword>